<comment type="catalytic activity">
    <reaction evidence="9">
        <text>(E)-4-coumaroyl-CoA + 2-oxoglutarate + O2 = (E)-2,4-dihydroxycinnamoyl-CoA + succinate + CO2</text>
        <dbReference type="Rhea" id="RHEA:57868"/>
        <dbReference type="ChEBI" id="CHEBI:15379"/>
        <dbReference type="ChEBI" id="CHEBI:16526"/>
        <dbReference type="ChEBI" id="CHEBI:16810"/>
        <dbReference type="ChEBI" id="CHEBI:30031"/>
        <dbReference type="ChEBI" id="CHEBI:85008"/>
        <dbReference type="ChEBI" id="CHEBI:142398"/>
        <dbReference type="EC" id="1.14.11.62"/>
    </reaction>
</comment>
<comment type="catalytic activity">
    <reaction evidence="8">
        <text>(E)-feruloyl-CoA + 2-oxoglutarate + O2 = (E)-6-hydroxyferuloyl-CoA + succinate + CO2</text>
        <dbReference type="Rhea" id="RHEA:57856"/>
        <dbReference type="ChEBI" id="CHEBI:15379"/>
        <dbReference type="ChEBI" id="CHEBI:16526"/>
        <dbReference type="ChEBI" id="CHEBI:16810"/>
        <dbReference type="ChEBI" id="CHEBI:30031"/>
        <dbReference type="ChEBI" id="CHEBI:87305"/>
        <dbReference type="ChEBI" id="CHEBI:142390"/>
        <dbReference type="EC" id="1.14.11.61"/>
    </reaction>
</comment>
<keyword evidence="7 10" id="KW-0408">Iron</keyword>
<dbReference type="GO" id="GO:0046872">
    <property type="term" value="F:metal ion binding"/>
    <property type="evidence" value="ECO:0007669"/>
    <property type="project" value="UniProtKB-KW"/>
</dbReference>
<evidence type="ECO:0000256" key="6">
    <source>
        <dbReference type="ARBA" id="ARBA00023002"/>
    </source>
</evidence>
<dbReference type="EMBL" id="JBEDUW010000003">
    <property type="protein sequence ID" value="KAK9941413.1"/>
    <property type="molecule type" value="Genomic_DNA"/>
</dbReference>
<dbReference type="InterPro" id="IPR005123">
    <property type="entry name" value="Oxoglu/Fe-dep_dioxygenase_dom"/>
</dbReference>
<dbReference type="PANTHER" id="PTHR10209">
    <property type="entry name" value="OXIDOREDUCTASE, 2OG-FE II OXYGENASE FAMILY PROTEIN"/>
    <property type="match status" value="1"/>
</dbReference>
<name>A0AAW1Y068_RUBAR</name>
<keyword evidence="4 10" id="KW-0479">Metal-binding</keyword>
<keyword evidence="13" id="KW-1185">Reference proteome</keyword>
<dbReference type="Proteomes" id="UP001457282">
    <property type="component" value="Unassembled WGS sequence"/>
</dbReference>
<evidence type="ECO:0000256" key="5">
    <source>
        <dbReference type="ARBA" id="ARBA00022964"/>
    </source>
</evidence>
<dbReference type="Pfam" id="PF03171">
    <property type="entry name" value="2OG-FeII_Oxy"/>
    <property type="match status" value="1"/>
</dbReference>
<keyword evidence="5" id="KW-0223">Dioxygenase</keyword>
<gene>
    <name evidence="12" type="ORF">M0R45_018016</name>
</gene>
<evidence type="ECO:0000256" key="9">
    <source>
        <dbReference type="ARBA" id="ARBA00049557"/>
    </source>
</evidence>
<comment type="caution">
    <text evidence="12">The sequence shown here is derived from an EMBL/GenBank/DDBJ whole genome shotgun (WGS) entry which is preliminary data.</text>
</comment>
<evidence type="ECO:0000256" key="4">
    <source>
        <dbReference type="ARBA" id="ARBA00022723"/>
    </source>
</evidence>
<evidence type="ECO:0000256" key="2">
    <source>
        <dbReference type="ARBA" id="ARBA00004918"/>
    </source>
</evidence>
<feature type="domain" description="Fe2OG dioxygenase" evidence="11">
    <location>
        <begin position="205"/>
        <end position="314"/>
    </location>
</feature>
<dbReference type="AlphaFoldDB" id="A0AAW1Y068"/>
<dbReference type="InterPro" id="IPR044861">
    <property type="entry name" value="IPNS-like_FE2OG_OXY"/>
</dbReference>
<comment type="similarity">
    <text evidence="3 10">Belongs to the iron/ascorbate-dependent oxidoreductase family.</text>
</comment>
<keyword evidence="6 10" id="KW-0560">Oxidoreductase</keyword>
<comment type="cofactor">
    <cofactor evidence="1">
        <name>L-ascorbate</name>
        <dbReference type="ChEBI" id="CHEBI:38290"/>
    </cofactor>
</comment>
<dbReference type="InterPro" id="IPR027443">
    <property type="entry name" value="IPNS-like_sf"/>
</dbReference>
<dbReference type="GO" id="GO:0102312">
    <property type="term" value="F:4-coumaroyl 2'-hydroxylase activity"/>
    <property type="evidence" value="ECO:0007669"/>
    <property type="project" value="UniProtKB-EC"/>
</dbReference>
<evidence type="ECO:0000313" key="13">
    <source>
        <dbReference type="Proteomes" id="UP001457282"/>
    </source>
</evidence>
<sequence>MAPPSMNETITVDPSELTDFVINKGNGVNGLSQMGLKSLPKQYIQPLEERMSMNITTMPEESIPIIDMSNWEDPKVAESICNAAEKWGFFQILNHGVPIQVLDHVKDATHKFFELPAEEKSKFLKENSPSNNVRFGTSFSPDSEKALEWKDYLSLFYVCEDEASTLWPTVCKDEVLEYMKRTEILVKRLLEILMKRLNVKDIDKTKEALLMGSKRINLNYYPVCPDPELTVGVGRHSDVSTLTILLQDYIGGLYVRAGTNEDSWVHVPPLKGSLVINIGDALQIMSNGRYKSIEHRVVANASKTRISVPIFVNPRPSDVIGPLPEVLGIGGEKAMYKQVVYSDYVKHFFRKAHDGKSTIDFAKI</sequence>
<comment type="pathway">
    <text evidence="2">Phenylpropanoid metabolism.</text>
</comment>
<evidence type="ECO:0000259" key="11">
    <source>
        <dbReference type="PROSITE" id="PS51471"/>
    </source>
</evidence>
<dbReference type="FunFam" id="2.60.120.330:FF:000023">
    <property type="entry name" value="Feruloyl CoA ortho-hydroxylase 1"/>
    <property type="match status" value="1"/>
</dbReference>
<evidence type="ECO:0000256" key="10">
    <source>
        <dbReference type="RuleBase" id="RU003682"/>
    </source>
</evidence>
<dbReference type="GO" id="GO:0009805">
    <property type="term" value="P:coumarin biosynthetic process"/>
    <property type="evidence" value="ECO:0007669"/>
    <property type="project" value="UniProtKB-ARBA"/>
</dbReference>
<dbReference type="Pfam" id="PF14226">
    <property type="entry name" value="DIOX_N"/>
    <property type="match status" value="1"/>
</dbReference>
<dbReference type="Gene3D" id="2.60.120.330">
    <property type="entry name" value="B-lactam Antibiotic, Isopenicillin N Synthase, Chain"/>
    <property type="match status" value="1"/>
</dbReference>
<reference evidence="12 13" key="1">
    <citation type="journal article" date="2023" name="G3 (Bethesda)">
        <title>A chromosome-length genome assembly and annotation of blackberry (Rubus argutus, cv. 'Hillquist').</title>
        <authorList>
            <person name="Bruna T."/>
            <person name="Aryal R."/>
            <person name="Dudchenko O."/>
            <person name="Sargent D.J."/>
            <person name="Mead D."/>
            <person name="Buti M."/>
            <person name="Cavallini A."/>
            <person name="Hytonen T."/>
            <person name="Andres J."/>
            <person name="Pham M."/>
            <person name="Weisz D."/>
            <person name="Mascagni F."/>
            <person name="Usai G."/>
            <person name="Natali L."/>
            <person name="Bassil N."/>
            <person name="Fernandez G.E."/>
            <person name="Lomsadze A."/>
            <person name="Armour M."/>
            <person name="Olukolu B."/>
            <person name="Poorten T."/>
            <person name="Britton C."/>
            <person name="Davik J."/>
            <person name="Ashrafi H."/>
            <person name="Aiden E.L."/>
            <person name="Borodovsky M."/>
            <person name="Worthington M."/>
        </authorList>
    </citation>
    <scope>NUCLEOTIDE SEQUENCE [LARGE SCALE GENOMIC DNA]</scope>
    <source>
        <strain evidence="12">PI 553951</strain>
    </source>
</reference>
<evidence type="ECO:0000256" key="3">
    <source>
        <dbReference type="ARBA" id="ARBA00008056"/>
    </source>
</evidence>
<accession>A0AAW1Y068</accession>
<dbReference type="InterPro" id="IPR026992">
    <property type="entry name" value="DIOX_N"/>
</dbReference>
<dbReference type="SUPFAM" id="SSF51197">
    <property type="entry name" value="Clavaminate synthase-like"/>
    <property type="match status" value="1"/>
</dbReference>
<evidence type="ECO:0000256" key="7">
    <source>
        <dbReference type="ARBA" id="ARBA00023004"/>
    </source>
</evidence>
<evidence type="ECO:0000313" key="12">
    <source>
        <dbReference type="EMBL" id="KAK9941413.1"/>
    </source>
</evidence>
<proteinExistence type="inferred from homology"/>
<evidence type="ECO:0000256" key="8">
    <source>
        <dbReference type="ARBA" id="ARBA00048503"/>
    </source>
</evidence>
<dbReference type="PANTHER" id="PTHR10209:SF243">
    <property type="entry name" value="FERULOYL COA ORTHO-HYDROXYLASE 1-RELATED"/>
    <property type="match status" value="1"/>
</dbReference>
<protein>
    <recommendedName>
        <fullName evidence="11">Fe2OG dioxygenase domain-containing protein</fullName>
    </recommendedName>
</protein>
<organism evidence="12 13">
    <name type="scientific">Rubus argutus</name>
    <name type="common">Southern blackberry</name>
    <dbReference type="NCBI Taxonomy" id="59490"/>
    <lineage>
        <taxon>Eukaryota</taxon>
        <taxon>Viridiplantae</taxon>
        <taxon>Streptophyta</taxon>
        <taxon>Embryophyta</taxon>
        <taxon>Tracheophyta</taxon>
        <taxon>Spermatophyta</taxon>
        <taxon>Magnoliopsida</taxon>
        <taxon>eudicotyledons</taxon>
        <taxon>Gunneridae</taxon>
        <taxon>Pentapetalae</taxon>
        <taxon>rosids</taxon>
        <taxon>fabids</taxon>
        <taxon>Rosales</taxon>
        <taxon>Rosaceae</taxon>
        <taxon>Rosoideae</taxon>
        <taxon>Rosoideae incertae sedis</taxon>
        <taxon>Rubus</taxon>
    </lineage>
</organism>
<dbReference type="PROSITE" id="PS51471">
    <property type="entry name" value="FE2OG_OXY"/>
    <property type="match status" value="1"/>
</dbReference>
<evidence type="ECO:0000256" key="1">
    <source>
        <dbReference type="ARBA" id="ARBA00001961"/>
    </source>
</evidence>